<dbReference type="GO" id="GO:0030955">
    <property type="term" value="F:potassium ion binding"/>
    <property type="evidence" value="ECO:0007669"/>
    <property type="project" value="UniProtKB-UniRule"/>
</dbReference>
<keyword evidence="4 13" id="KW-0808">Transferase</keyword>
<keyword evidence="7 13" id="KW-0418">Kinase</keyword>
<comment type="catalytic activity">
    <reaction evidence="13">
        <text>pyruvate + ATP = phosphoenolpyruvate + ADP + H(+)</text>
        <dbReference type="Rhea" id="RHEA:18157"/>
        <dbReference type="ChEBI" id="CHEBI:15361"/>
        <dbReference type="ChEBI" id="CHEBI:15378"/>
        <dbReference type="ChEBI" id="CHEBI:30616"/>
        <dbReference type="ChEBI" id="CHEBI:58702"/>
        <dbReference type="ChEBI" id="CHEBI:456216"/>
        <dbReference type="EC" id="2.7.1.40"/>
    </reaction>
</comment>
<evidence type="ECO:0000256" key="4">
    <source>
        <dbReference type="ARBA" id="ARBA00022679"/>
    </source>
</evidence>
<dbReference type="InterPro" id="IPR015813">
    <property type="entry name" value="Pyrv/PenolPyrv_kinase-like_dom"/>
</dbReference>
<dbReference type="STRING" id="1172194.WQQ_13960"/>
<comment type="pathway">
    <text evidence="1 13">Carbohydrate degradation; glycolysis; pyruvate from D-glyceraldehyde 3-phosphate: step 5/5.</text>
</comment>
<keyword evidence="11 16" id="KW-0670">Pyruvate</keyword>
<dbReference type="Gene3D" id="2.40.33.10">
    <property type="entry name" value="PK beta-barrel domain-like"/>
    <property type="match status" value="1"/>
</dbReference>
<evidence type="ECO:0000256" key="2">
    <source>
        <dbReference type="ARBA" id="ARBA00008663"/>
    </source>
</evidence>
<proteinExistence type="inferred from homology"/>
<dbReference type="Proteomes" id="UP000003704">
    <property type="component" value="Unassembled WGS sequence"/>
</dbReference>
<dbReference type="AlphaFoldDB" id="I7ZH76"/>
<evidence type="ECO:0000256" key="1">
    <source>
        <dbReference type="ARBA" id="ARBA00004997"/>
    </source>
</evidence>
<dbReference type="Gene3D" id="3.40.1380.20">
    <property type="entry name" value="Pyruvate kinase, C-terminal domain"/>
    <property type="match status" value="1"/>
</dbReference>
<dbReference type="NCBIfam" id="NF004886">
    <property type="entry name" value="PRK06247.1"/>
    <property type="match status" value="1"/>
</dbReference>
<evidence type="ECO:0000256" key="7">
    <source>
        <dbReference type="ARBA" id="ARBA00022777"/>
    </source>
</evidence>
<keyword evidence="5" id="KW-0479">Metal-binding</keyword>
<evidence type="ECO:0000256" key="5">
    <source>
        <dbReference type="ARBA" id="ARBA00022723"/>
    </source>
</evidence>
<keyword evidence="10 13" id="KW-0324">Glycolysis</keyword>
<dbReference type="Pfam" id="PF02887">
    <property type="entry name" value="PK_C"/>
    <property type="match status" value="1"/>
</dbReference>
<evidence type="ECO:0000256" key="12">
    <source>
        <dbReference type="NCBIfam" id="TIGR01064"/>
    </source>
</evidence>
<evidence type="ECO:0000256" key="10">
    <source>
        <dbReference type="ARBA" id="ARBA00023152"/>
    </source>
</evidence>
<dbReference type="InterPro" id="IPR001697">
    <property type="entry name" value="Pyr_Knase"/>
</dbReference>
<dbReference type="OrthoDB" id="9812123at2"/>
<evidence type="ECO:0000256" key="3">
    <source>
        <dbReference type="ARBA" id="ARBA00012142"/>
    </source>
</evidence>
<dbReference type="GO" id="GO:0000287">
    <property type="term" value="F:magnesium ion binding"/>
    <property type="evidence" value="ECO:0007669"/>
    <property type="project" value="UniProtKB-UniRule"/>
</dbReference>
<dbReference type="NCBIfam" id="NF004491">
    <property type="entry name" value="PRK05826.1"/>
    <property type="match status" value="1"/>
</dbReference>
<keyword evidence="6" id="KW-0547">Nucleotide-binding</keyword>
<gene>
    <name evidence="16" type="ORF">WQQ_13960</name>
</gene>
<evidence type="ECO:0000256" key="8">
    <source>
        <dbReference type="ARBA" id="ARBA00022840"/>
    </source>
</evidence>
<keyword evidence="17" id="KW-1185">Reference proteome</keyword>
<dbReference type="Gene3D" id="3.20.20.60">
    <property type="entry name" value="Phosphoenolpyruvate-binding domains"/>
    <property type="match status" value="1"/>
</dbReference>
<evidence type="ECO:0000259" key="14">
    <source>
        <dbReference type="Pfam" id="PF00224"/>
    </source>
</evidence>
<dbReference type="GO" id="GO:0004743">
    <property type="term" value="F:pyruvate kinase activity"/>
    <property type="evidence" value="ECO:0007669"/>
    <property type="project" value="UniProtKB-UniRule"/>
</dbReference>
<feature type="domain" description="Pyruvate kinase C-terminal" evidence="15">
    <location>
        <begin position="357"/>
        <end position="468"/>
    </location>
</feature>
<dbReference type="SUPFAM" id="SSF50800">
    <property type="entry name" value="PK beta-barrel domain-like"/>
    <property type="match status" value="1"/>
</dbReference>
<comment type="similarity">
    <text evidence="2 13">Belongs to the pyruvate kinase family.</text>
</comment>
<dbReference type="SUPFAM" id="SSF52935">
    <property type="entry name" value="PK C-terminal domain-like"/>
    <property type="match status" value="1"/>
</dbReference>
<dbReference type="GO" id="GO:0005524">
    <property type="term" value="F:ATP binding"/>
    <property type="evidence" value="ECO:0007669"/>
    <property type="project" value="UniProtKB-KW"/>
</dbReference>
<evidence type="ECO:0000256" key="11">
    <source>
        <dbReference type="ARBA" id="ARBA00023317"/>
    </source>
</evidence>
<sequence>MRRQRNAKIVATLGPASRDRETIEALFRAGADVFRLNFSHGSHEDHRARFELIREIERELGRPIGILMDLQGPKLRIGTFAAGPIRLEPGQPFLLDLRREVAGDSTRVALPHPEIFAALTEGTDLLLDDGRIRLRVERFDALHAQTRVITGGSLSERKGVNVPGVTLPISALTEKDRRDLDFGLELGVDWIALSFVQRPEDIEEIKAIVQGRAGIVAKLEKPAAIGQLDAIVEATDAVMVARGDLGVEMPAEYVPSIQKRIVRSSRRLGRPVIVATQMLESMISAPVPTRAEASDVATAIYDGADAVMLSAESAAGQYPVEAVRMMDRIIAQTESDPYYREVIDAAHTPPQADIAGAIGEAVCAIAGRLKAAAVVTYTSSGYSALRVARERPEAPIIGMTPRADTSHRLTLVWGIHPVITPDVASVTEMTNFASWTASEEGFARAGQTVVIAAGMPFGAPGHTNLLRVAQVGGEASTGA</sequence>
<reference evidence="16 17" key="1">
    <citation type="journal article" date="2012" name="J. Bacteriol.">
        <title>Genome Sequence of n-Alkane-Degrading Hydrocarboniphaga effusa Strain AP103T (ATCC BAA-332T).</title>
        <authorList>
            <person name="Chang H.K."/>
            <person name="Zylstra G.J."/>
            <person name="Chae J.C."/>
        </authorList>
    </citation>
    <scope>NUCLEOTIDE SEQUENCE [LARGE SCALE GENOMIC DNA]</scope>
    <source>
        <strain evidence="16 17">AP103</strain>
    </source>
</reference>
<keyword evidence="9 13" id="KW-0460">Magnesium</keyword>
<dbReference type="UniPathway" id="UPA00109">
    <property type="reaction ID" value="UER00188"/>
</dbReference>
<dbReference type="FunFam" id="2.40.33.10:FF:000001">
    <property type="entry name" value="Pyruvate kinase"/>
    <property type="match status" value="1"/>
</dbReference>
<dbReference type="InterPro" id="IPR015806">
    <property type="entry name" value="Pyrv_Knase_insert_dom_sf"/>
</dbReference>
<dbReference type="InterPro" id="IPR011037">
    <property type="entry name" value="Pyrv_Knase-like_insert_dom_sf"/>
</dbReference>
<evidence type="ECO:0000313" key="16">
    <source>
        <dbReference type="EMBL" id="EIT71259.1"/>
    </source>
</evidence>
<evidence type="ECO:0000256" key="9">
    <source>
        <dbReference type="ARBA" id="ARBA00022842"/>
    </source>
</evidence>
<dbReference type="PANTHER" id="PTHR11817">
    <property type="entry name" value="PYRUVATE KINASE"/>
    <property type="match status" value="1"/>
</dbReference>
<protein>
    <recommendedName>
        <fullName evidence="3 12">Pyruvate kinase</fullName>
        <ecNumber evidence="3 12">2.7.1.40</ecNumber>
    </recommendedName>
</protein>
<accession>I7ZH76</accession>
<feature type="domain" description="Pyruvate kinase barrel" evidence="14">
    <location>
        <begin position="5"/>
        <end position="323"/>
    </location>
</feature>
<dbReference type="PATRIC" id="fig|1172194.4.peg.1342"/>
<dbReference type="PRINTS" id="PR01050">
    <property type="entry name" value="PYRUVTKNASE"/>
</dbReference>
<evidence type="ECO:0000256" key="6">
    <source>
        <dbReference type="ARBA" id="ARBA00022741"/>
    </source>
</evidence>
<dbReference type="InterPro" id="IPR040442">
    <property type="entry name" value="Pyrv_kinase-like_dom_sf"/>
</dbReference>
<evidence type="ECO:0000256" key="13">
    <source>
        <dbReference type="RuleBase" id="RU000504"/>
    </source>
</evidence>
<dbReference type="InterPro" id="IPR015795">
    <property type="entry name" value="Pyrv_Knase_C"/>
</dbReference>
<dbReference type="RefSeq" id="WP_007184350.1">
    <property type="nucleotide sequence ID" value="NZ_AKGD01000001.1"/>
</dbReference>
<dbReference type="SUPFAM" id="SSF51621">
    <property type="entry name" value="Phosphoenolpyruvate/pyruvate domain"/>
    <property type="match status" value="1"/>
</dbReference>
<dbReference type="InterPro" id="IPR036918">
    <property type="entry name" value="Pyrv_Knase_C_sf"/>
</dbReference>
<comment type="caution">
    <text evidence="16">The sequence shown here is derived from an EMBL/GenBank/DDBJ whole genome shotgun (WGS) entry which is preliminary data.</text>
</comment>
<dbReference type="GO" id="GO:0016301">
    <property type="term" value="F:kinase activity"/>
    <property type="evidence" value="ECO:0007669"/>
    <property type="project" value="UniProtKB-KW"/>
</dbReference>
<name>I7ZH76_9GAMM</name>
<dbReference type="NCBIfam" id="NF004978">
    <property type="entry name" value="PRK06354.1"/>
    <property type="match status" value="1"/>
</dbReference>
<keyword evidence="8" id="KW-0067">ATP-binding</keyword>
<dbReference type="NCBIfam" id="TIGR01064">
    <property type="entry name" value="pyruv_kin"/>
    <property type="match status" value="1"/>
</dbReference>
<evidence type="ECO:0000259" key="15">
    <source>
        <dbReference type="Pfam" id="PF02887"/>
    </source>
</evidence>
<organism evidence="16 17">
    <name type="scientific">Hydrocarboniphaga effusa AP103</name>
    <dbReference type="NCBI Taxonomy" id="1172194"/>
    <lineage>
        <taxon>Bacteria</taxon>
        <taxon>Pseudomonadati</taxon>
        <taxon>Pseudomonadota</taxon>
        <taxon>Gammaproteobacteria</taxon>
        <taxon>Nevskiales</taxon>
        <taxon>Nevskiaceae</taxon>
        <taxon>Hydrocarboniphaga</taxon>
    </lineage>
</organism>
<dbReference type="InterPro" id="IPR015793">
    <property type="entry name" value="Pyrv_Knase_brl"/>
</dbReference>
<evidence type="ECO:0000313" key="17">
    <source>
        <dbReference type="Proteomes" id="UP000003704"/>
    </source>
</evidence>
<dbReference type="EC" id="2.7.1.40" evidence="3 12"/>
<dbReference type="EMBL" id="AKGD01000001">
    <property type="protein sequence ID" value="EIT71259.1"/>
    <property type="molecule type" value="Genomic_DNA"/>
</dbReference>
<dbReference type="Pfam" id="PF00224">
    <property type="entry name" value="PK"/>
    <property type="match status" value="1"/>
</dbReference>